<dbReference type="SUPFAM" id="SSF56219">
    <property type="entry name" value="DNase I-like"/>
    <property type="match status" value="1"/>
</dbReference>
<gene>
    <name evidence="1" type="ORF">BINO364_LOCUS3932</name>
</gene>
<evidence type="ECO:0000313" key="2">
    <source>
        <dbReference type="Proteomes" id="UP000838878"/>
    </source>
</evidence>
<reference evidence="1" key="1">
    <citation type="submission" date="2021-12" db="EMBL/GenBank/DDBJ databases">
        <authorList>
            <person name="Martin H S."/>
        </authorList>
    </citation>
    <scope>NUCLEOTIDE SEQUENCE</scope>
</reference>
<organism evidence="1 2">
    <name type="scientific">Brenthis ino</name>
    <name type="common">lesser marbled fritillary</name>
    <dbReference type="NCBI Taxonomy" id="405034"/>
    <lineage>
        <taxon>Eukaryota</taxon>
        <taxon>Metazoa</taxon>
        <taxon>Ecdysozoa</taxon>
        <taxon>Arthropoda</taxon>
        <taxon>Hexapoda</taxon>
        <taxon>Insecta</taxon>
        <taxon>Pterygota</taxon>
        <taxon>Neoptera</taxon>
        <taxon>Endopterygota</taxon>
        <taxon>Lepidoptera</taxon>
        <taxon>Glossata</taxon>
        <taxon>Ditrysia</taxon>
        <taxon>Papilionoidea</taxon>
        <taxon>Nymphalidae</taxon>
        <taxon>Heliconiinae</taxon>
        <taxon>Argynnini</taxon>
        <taxon>Brenthis</taxon>
    </lineage>
</organism>
<dbReference type="EMBL" id="OV170232">
    <property type="protein sequence ID" value="CAH0717314.1"/>
    <property type="molecule type" value="Genomic_DNA"/>
</dbReference>
<evidence type="ECO:0008006" key="3">
    <source>
        <dbReference type="Google" id="ProtNLM"/>
    </source>
</evidence>
<dbReference type="Gene3D" id="3.60.10.10">
    <property type="entry name" value="Endonuclease/exonuclease/phosphatase"/>
    <property type="match status" value="1"/>
</dbReference>
<name>A0A8J9Y4R4_9NEOP</name>
<dbReference type="GO" id="GO:0061343">
    <property type="term" value="P:cell adhesion involved in heart morphogenesis"/>
    <property type="evidence" value="ECO:0007669"/>
    <property type="project" value="TreeGrafter"/>
</dbReference>
<sequence>MFWTKKSLNQNDGVVAYVRKELSISSCEPEFTEGNCLTVTISTKYTLVCSYRPPSFRKTNAYLNSLEQVIRNIKTQNIILTGDINIDTLNDNSSGPTQDYLNLLAMYGLRQGINLPTRNNTCLDHFMVKCSNAWKTVVFEQQITDHSPILLYISNARVNKNDMTYQKLKIDHEAIKNSLNNECWKNLYRTADINIACEILIDKLLLLIEDNTSSRTVSKRNRPLKPWITYGVVKCIKKRDRLHRRVKKFPNDTDLKQKYTTYRNSCNHLIKSLKAKYYEERLINDAGNIKKQWQTIKEVCNISQNKVSSEELLNINDSPSESVATVNSYFTSIGGTLAKGILNRLNTKENELARLARTSSGPLNSMSFVPTDPHEVRNIVLGL</sequence>
<dbReference type="GO" id="GO:0031012">
    <property type="term" value="C:extracellular matrix"/>
    <property type="evidence" value="ECO:0007669"/>
    <property type="project" value="TreeGrafter"/>
</dbReference>
<dbReference type="PANTHER" id="PTHR33395">
    <property type="entry name" value="TRANSCRIPTASE, PUTATIVE-RELATED-RELATED"/>
    <property type="match status" value="1"/>
</dbReference>
<proteinExistence type="predicted"/>
<dbReference type="GO" id="GO:0007508">
    <property type="term" value="P:larval heart development"/>
    <property type="evidence" value="ECO:0007669"/>
    <property type="project" value="TreeGrafter"/>
</dbReference>
<protein>
    <recommendedName>
        <fullName evidence="3">Endonuclease/exonuclease/phosphatase domain-containing protein</fullName>
    </recommendedName>
</protein>
<dbReference type="InterPro" id="IPR036691">
    <property type="entry name" value="Endo/exonu/phosph_ase_sf"/>
</dbReference>
<dbReference type="AlphaFoldDB" id="A0A8J9Y4R4"/>
<dbReference type="Proteomes" id="UP000838878">
    <property type="component" value="Chromosome 12"/>
</dbReference>
<evidence type="ECO:0000313" key="1">
    <source>
        <dbReference type="EMBL" id="CAH0717314.1"/>
    </source>
</evidence>
<dbReference type="OrthoDB" id="445826at2759"/>
<accession>A0A8J9Y4R4</accession>
<keyword evidence="2" id="KW-1185">Reference proteome</keyword>
<feature type="non-terminal residue" evidence="1">
    <location>
        <position position="383"/>
    </location>
</feature>
<dbReference type="PANTHER" id="PTHR33395:SF22">
    <property type="entry name" value="REVERSE TRANSCRIPTASE DOMAIN-CONTAINING PROTEIN"/>
    <property type="match status" value="1"/>
</dbReference>